<dbReference type="PANTHER" id="PTHR43544:SF7">
    <property type="entry name" value="NADB-LER2"/>
    <property type="match status" value="1"/>
</dbReference>
<dbReference type="Pfam" id="PF00106">
    <property type="entry name" value="adh_short"/>
    <property type="match status" value="1"/>
</dbReference>
<dbReference type="AlphaFoldDB" id="A0A819R943"/>
<dbReference type="InterPro" id="IPR002347">
    <property type="entry name" value="SDR_fam"/>
</dbReference>
<dbReference type="GO" id="GO:0005737">
    <property type="term" value="C:cytoplasm"/>
    <property type="evidence" value="ECO:0007669"/>
    <property type="project" value="TreeGrafter"/>
</dbReference>
<organism evidence="3 4">
    <name type="scientific">Adineta steineri</name>
    <dbReference type="NCBI Taxonomy" id="433720"/>
    <lineage>
        <taxon>Eukaryota</taxon>
        <taxon>Metazoa</taxon>
        <taxon>Spiralia</taxon>
        <taxon>Gnathifera</taxon>
        <taxon>Rotifera</taxon>
        <taxon>Eurotatoria</taxon>
        <taxon>Bdelloidea</taxon>
        <taxon>Adinetida</taxon>
        <taxon>Adinetidae</taxon>
        <taxon>Adineta</taxon>
    </lineage>
</organism>
<sequence length="278" mass="30248">MSSQGQTIYFISGANRGIGLGFVQALAKRANTLIYAGVRDPNKADELQKLNALTKNIHIIKLESTSESDAKAAAEKIEKTSGYIDVVIANAGISNYHGPIVTTPIKEIRDHYEVNVAGPVILFQALYPLLNKSKSGAPKFVVISSLLGSIGELIPAPRTTYGASKAAVNYVTKKIHQEHEEDGLIAFPIHPGLVQTDMGNHYATSVGLDEAPVTIEESVQGQLKVIDEATREKTSGRFWDFEGKELPWIGNMITAGIYKFNKYGICSAELTIQHSDYD</sequence>
<dbReference type="CDD" id="cd05325">
    <property type="entry name" value="carb_red_sniffer_like_SDR_c"/>
    <property type="match status" value="1"/>
</dbReference>
<dbReference type="InterPro" id="IPR051468">
    <property type="entry name" value="Fungal_SecMetab_SDRs"/>
</dbReference>
<dbReference type="Proteomes" id="UP000663881">
    <property type="component" value="Unassembled WGS sequence"/>
</dbReference>
<accession>A0A819R943</accession>
<dbReference type="GO" id="GO:0016491">
    <property type="term" value="F:oxidoreductase activity"/>
    <property type="evidence" value="ECO:0007669"/>
    <property type="project" value="UniProtKB-KW"/>
</dbReference>
<evidence type="ECO:0000313" key="3">
    <source>
        <dbReference type="EMBL" id="CAF4040608.1"/>
    </source>
</evidence>
<comment type="caution">
    <text evidence="3">The sequence shown here is derived from an EMBL/GenBank/DDBJ whole genome shotgun (WGS) entry which is preliminary data.</text>
</comment>
<dbReference type="PANTHER" id="PTHR43544">
    <property type="entry name" value="SHORT-CHAIN DEHYDROGENASE/REDUCTASE"/>
    <property type="match status" value="1"/>
</dbReference>
<dbReference type="PRINTS" id="PR00081">
    <property type="entry name" value="GDHRDH"/>
</dbReference>
<gene>
    <name evidence="3" type="ORF">OKA104_LOCUS32152</name>
</gene>
<evidence type="ECO:0000256" key="2">
    <source>
        <dbReference type="ARBA" id="ARBA00023002"/>
    </source>
</evidence>
<evidence type="ECO:0000313" key="4">
    <source>
        <dbReference type="Proteomes" id="UP000663881"/>
    </source>
</evidence>
<dbReference type="EMBL" id="CAJOAY010003802">
    <property type="protein sequence ID" value="CAF4040608.1"/>
    <property type="molecule type" value="Genomic_DNA"/>
</dbReference>
<dbReference type="Gene3D" id="3.40.50.720">
    <property type="entry name" value="NAD(P)-binding Rossmann-like Domain"/>
    <property type="match status" value="1"/>
</dbReference>
<keyword evidence="2" id="KW-0560">Oxidoreductase</keyword>
<reference evidence="3" key="1">
    <citation type="submission" date="2021-02" db="EMBL/GenBank/DDBJ databases">
        <authorList>
            <person name="Nowell W R."/>
        </authorList>
    </citation>
    <scope>NUCLEOTIDE SEQUENCE</scope>
</reference>
<evidence type="ECO:0008006" key="5">
    <source>
        <dbReference type="Google" id="ProtNLM"/>
    </source>
</evidence>
<keyword evidence="1" id="KW-0521">NADP</keyword>
<protein>
    <recommendedName>
        <fullName evidence="5">NAD(P)-binding protein</fullName>
    </recommendedName>
</protein>
<proteinExistence type="predicted"/>
<name>A0A819R943_9BILA</name>
<evidence type="ECO:0000256" key="1">
    <source>
        <dbReference type="ARBA" id="ARBA00022857"/>
    </source>
</evidence>
<dbReference type="InterPro" id="IPR036291">
    <property type="entry name" value="NAD(P)-bd_dom_sf"/>
</dbReference>
<dbReference type="SUPFAM" id="SSF51735">
    <property type="entry name" value="NAD(P)-binding Rossmann-fold domains"/>
    <property type="match status" value="1"/>
</dbReference>